<dbReference type="InterPro" id="IPR001841">
    <property type="entry name" value="Znf_RING"/>
</dbReference>
<evidence type="ECO:0000313" key="7">
    <source>
        <dbReference type="Proteomes" id="UP001054902"/>
    </source>
</evidence>
<dbReference type="SMART" id="SM00184">
    <property type="entry name" value="RING"/>
    <property type="match status" value="1"/>
</dbReference>
<dbReference type="AlphaFoldDB" id="A0AAD3CKF8"/>
<keyword evidence="7" id="KW-1185">Reference proteome</keyword>
<comment type="caution">
    <text evidence="6">The sequence shown here is derived from an EMBL/GenBank/DDBJ whole genome shotgun (WGS) entry which is preliminary data.</text>
</comment>
<evidence type="ECO:0000313" key="6">
    <source>
        <dbReference type="EMBL" id="GFH46750.1"/>
    </source>
</evidence>
<organism evidence="6 7">
    <name type="scientific">Chaetoceros tenuissimus</name>
    <dbReference type="NCBI Taxonomy" id="426638"/>
    <lineage>
        <taxon>Eukaryota</taxon>
        <taxon>Sar</taxon>
        <taxon>Stramenopiles</taxon>
        <taxon>Ochrophyta</taxon>
        <taxon>Bacillariophyta</taxon>
        <taxon>Coscinodiscophyceae</taxon>
        <taxon>Chaetocerotophycidae</taxon>
        <taxon>Chaetocerotales</taxon>
        <taxon>Chaetocerotaceae</taxon>
        <taxon>Chaetoceros</taxon>
    </lineage>
</organism>
<dbReference type="EMBL" id="BLLK01000022">
    <property type="protein sequence ID" value="GFH46750.1"/>
    <property type="molecule type" value="Genomic_DNA"/>
</dbReference>
<gene>
    <name evidence="6" type="ORF">CTEN210_03224</name>
</gene>
<dbReference type="PANTHER" id="PTHR14155:SF627">
    <property type="entry name" value="OS06G0192800 PROTEIN"/>
    <property type="match status" value="1"/>
</dbReference>
<reference evidence="6 7" key="1">
    <citation type="journal article" date="2021" name="Sci. Rep.">
        <title>The genome of the diatom Chaetoceros tenuissimus carries an ancient integrated fragment of an extant virus.</title>
        <authorList>
            <person name="Hongo Y."/>
            <person name="Kimura K."/>
            <person name="Takaki Y."/>
            <person name="Yoshida Y."/>
            <person name="Baba S."/>
            <person name="Kobayashi G."/>
            <person name="Nagasaki K."/>
            <person name="Hano T."/>
            <person name="Tomaru Y."/>
        </authorList>
    </citation>
    <scope>NUCLEOTIDE SEQUENCE [LARGE SCALE GENOMIC DNA]</scope>
    <source>
        <strain evidence="6 7">NIES-3715</strain>
    </source>
</reference>
<dbReference type="GO" id="GO:0008270">
    <property type="term" value="F:zinc ion binding"/>
    <property type="evidence" value="ECO:0007669"/>
    <property type="project" value="UniProtKB-KW"/>
</dbReference>
<accession>A0AAD3CKF8</accession>
<dbReference type="InterPro" id="IPR053238">
    <property type="entry name" value="RING-H2_zinc_finger"/>
</dbReference>
<feature type="domain" description="RING-type" evidence="5">
    <location>
        <begin position="159"/>
        <end position="203"/>
    </location>
</feature>
<evidence type="ECO:0000259" key="5">
    <source>
        <dbReference type="PROSITE" id="PS50089"/>
    </source>
</evidence>
<evidence type="ECO:0000256" key="2">
    <source>
        <dbReference type="ARBA" id="ARBA00022771"/>
    </source>
</evidence>
<protein>
    <recommendedName>
        <fullName evidence="5">RING-type domain-containing protein</fullName>
    </recommendedName>
</protein>
<dbReference type="PROSITE" id="PS50089">
    <property type="entry name" value="ZF_RING_2"/>
    <property type="match status" value="1"/>
</dbReference>
<dbReference type="Pfam" id="PF13639">
    <property type="entry name" value="zf-RING_2"/>
    <property type="match status" value="1"/>
</dbReference>
<dbReference type="Gene3D" id="3.30.40.10">
    <property type="entry name" value="Zinc/RING finger domain, C3HC4 (zinc finger)"/>
    <property type="match status" value="1"/>
</dbReference>
<dbReference type="SUPFAM" id="SSF57850">
    <property type="entry name" value="RING/U-box"/>
    <property type="match status" value="1"/>
</dbReference>
<proteinExistence type="predicted"/>
<keyword evidence="2 4" id="KW-0863">Zinc-finger</keyword>
<dbReference type="InterPro" id="IPR013083">
    <property type="entry name" value="Znf_RING/FYVE/PHD"/>
</dbReference>
<evidence type="ECO:0000256" key="4">
    <source>
        <dbReference type="PROSITE-ProRule" id="PRU00175"/>
    </source>
</evidence>
<name>A0AAD3CKF8_9STRA</name>
<keyword evidence="3" id="KW-0862">Zinc</keyword>
<evidence type="ECO:0000256" key="3">
    <source>
        <dbReference type="ARBA" id="ARBA00022833"/>
    </source>
</evidence>
<keyword evidence="1" id="KW-0479">Metal-binding</keyword>
<dbReference type="PANTHER" id="PTHR14155">
    <property type="entry name" value="RING FINGER DOMAIN-CONTAINING"/>
    <property type="match status" value="1"/>
</dbReference>
<sequence length="234" mass="26750">MWEIWLGVALGGTGLVYLIARQFLKDKDELPNVEQVVPHDPNNTRNDSDLEAVEQFLSDEEKQSLRTEYILTSIIHKKVIAKKSKSQFSFNLSRGGEILLLPHEEMFSKRSFETASHSQLNSARDFFKDDILVKIKSMKSASNFTVGDQSTSAYSTKTCPICVEDYKFGDDIAWSRNEKCYHAYHTSCILEWLMDHDDCPMCRQDFVLKNTNSLNQVQQPTIDSEGRASCLVHI</sequence>
<dbReference type="Proteomes" id="UP001054902">
    <property type="component" value="Unassembled WGS sequence"/>
</dbReference>
<evidence type="ECO:0000256" key="1">
    <source>
        <dbReference type="ARBA" id="ARBA00022723"/>
    </source>
</evidence>